<proteinExistence type="predicted"/>
<feature type="transmembrane region" description="Helical" evidence="1">
    <location>
        <begin position="338"/>
        <end position="357"/>
    </location>
</feature>
<feature type="transmembrane region" description="Helical" evidence="1">
    <location>
        <begin position="142"/>
        <end position="159"/>
    </location>
</feature>
<feature type="transmembrane region" description="Helical" evidence="1">
    <location>
        <begin position="28"/>
        <end position="48"/>
    </location>
</feature>
<dbReference type="AlphaFoldDB" id="A0A2N8HCA1"/>
<evidence type="ECO:0000313" key="2">
    <source>
        <dbReference type="EMBL" id="PNC17519.1"/>
    </source>
</evidence>
<feature type="transmembrane region" description="Helical" evidence="1">
    <location>
        <begin position="112"/>
        <end position="135"/>
    </location>
</feature>
<feature type="transmembrane region" description="Helical" evidence="1">
    <location>
        <begin position="165"/>
        <end position="182"/>
    </location>
</feature>
<gene>
    <name evidence="2" type="ORF">CXU22_07105</name>
</gene>
<dbReference type="Proteomes" id="UP000236000">
    <property type="component" value="Unassembled WGS sequence"/>
</dbReference>
<evidence type="ECO:0008006" key="4">
    <source>
        <dbReference type="Google" id="ProtNLM"/>
    </source>
</evidence>
<dbReference type="EMBL" id="PJKA01000012">
    <property type="protein sequence ID" value="PNC17519.1"/>
    <property type="molecule type" value="Genomic_DNA"/>
</dbReference>
<feature type="transmembrane region" description="Helical" evidence="1">
    <location>
        <begin position="60"/>
        <end position="79"/>
    </location>
</feature>
<keyword evidence="1" id="KW-0812">Transmembrane</keyword>
<evidence type="ECO:0000256" key="1">
    <source>
        <dbReference type="SAM" id="Phobius"/>
    </source>
</evidence>
<protein>
    <recommendedName>
        <fullName evidence="4">O-antigen ligase domain-containing protein</fullName>
    </recommendedName>
</protein>
<sequence>MRNTALSCQANESPPLDGKSRLPSSIRVVLPFIILVKAMIMLAMYSSAAVLHPICTEQAISLSSALLLAVSFVIMRKYFRREDAPVYPLFSIYFLWVFICCLRGVFAVDGYWSARALVTNAPTLFIPVLVYVFSLPEVTRQVLSVWFKVFIPVFFLFMFTLNPDFYASLLNPLLMLVPWLPLLPRKWKLVVLVMACLMVCVSMGARSQILKALVALSLLAVYCGRDLLKDCFYRMMRHALFLIPSLFLALGLGGVFNVLDVGSYTGAPGSSVEDDLLADSRSIVFEEVASSSLKDGCILLGRTPAQGYETSFQMSQDERQSYHDQKRRAWCEPVLLNIFAWTGVAGLFLYTGFYWQASYLAIYRSNNRWMKLLGVFVAFRWLWGWLEDTNFNLDIMNISLWMMIAMCYSSRFRAMTDGELHEWVESIFRRRSSNPLPSVRIP</sequence>
<feature type="transmembrane region" description="Helical" evidence="1">
    <location>
        <begin position="240"/>
        <end position="259"/>
    </location>
</feature>
<keyword evidence="1" id="KW-0472">Membrane</keyword>
<accession>A0A2N8HCA1</accession>
<feature type="transmembrane region" description="Helical" evidence="1">
    <location>
        <begin position="189"/>
        <end position="206"/>
    </location>
</feature>
<reference evidence="2 3" key="1">
    <citation type="journal article" date="2017" name="BMC Genomics">
        <title>Genome sequencing of 39 Akkermansia muciniphila isolates reveals its population structure, genomic and functional diverisity, and global distribution in mammalian gut microbiotas.</title>
        <authorList>
            <person name="Guo X."/>
            <person name="Li S."/>
            <person name="Zhang J."/>
            <person name="Wu F."/>
            <person name="Li X."/>
            <person name="Wu D."/>
            <person name="Zhang M."/>
            <person name="Ou Z."/>
            <person name="Jie Z."/>
            <person name="Yan Q."/>
            <person name="Li P."/>
            <person name="Yi J."/>
            <person name="Peng Y."/>
        </authorList>
    </citation>
    <scope>NUCLEOTIDE SEQUENCE [LARGE SCALE GENOMIC DNA]</scope>
    <source>
        <strain evidence="2 3">GP24</strain>
    </source>
</reference>
<evidence type="ECO:0000313" key="3">
    <source>
        <dbReference type="Proteomes" id="UP000236000"/>
    </source>
</evidence>
<keyword evidence="1" id="KW-1133">Transmembrane helix</keyword>
<comment type="caution">
    <text evidence="2">The sequence shown here is derived from an EMBL/GenBank/DDBJ whole genome shotgun (WGS) entry which is preliminary data.</text>
</comment>
<organism evidence="2 3">
    <name type="scientific">Akkermansia muciniphila</name>
    <dbReference type="NCBI Taxonomy" id="239935"/>
    <lineage>
        <taxon>Bacteria</taxon>
        <taxon>Pseudomonadati</taxon>
        <taxon>Verrucomicrobiota</taxon>
        <taxon>Verrucomicrobiia</taxon>
        <taxon>Verrucomicrobiales</taxon>
        <taxon>Akkermansiaceae</taxon>
        <taxon>Akkermansia</taxon>
    </lineage>
</organism>
<feature type="transmembrane region" description="Helical" evidence="1">
    <location>
        <begin position="86"/>
        <end position="106"/>
    </location>
</feature>
<name>A0A2N8HCA1_9BACT</name>